<evidence type="ECO:0000313" key="3">
    <source>
        <dbReference type="Proteomes" id="UP000605970"/>
    </source>
</evidence>
<evidence type="ECO:0000313" key="2">
    <source>
        <dbReference type="EMBL" id="KAF7632712.1"/>
    </source>
</evidence>
<feature type="chain" id="PRO_5035791713" evidence="1">
    <location>
        <begin position="19"/>
        <end position="130"/>
    </location>
</feature>
<protein>
    <submittedName>
        <fullName evidence="2">Uncharacterized protein</fullName>
    </submittedName>
</protein>
<comment type="caution">
    <text evidence="2">The sequence shown here is derived from an EMBL/GenBank/DDBJ whole genome shotgun (WGS) entry which is preliminary data.</text>
</comment>
<keyword evidence="1" id="KW-0732">Signal</keyword>
<dbReference type="Proteomes" id="UP000605970">
    <property type="component" value="Unassembled WGS sequence"/>
</dbReference>
<feature type="signal peptide" evidence="1">
    <location>
        <begin position="1"/>
        <end position="18"/>
    </location>
</feature>
<evidence type="ECO:0000256" key="1">
    <source>
        <dbReference type="SAM" id="SignalP"/>
    </source>
</evidence>
<keyword evidence="3" id="KW-1185">Reference proteome</keyword>
<dbReference type="AlphaFoldDB" id="A0A8S9ZHA7"/>
<proteinExistence type="predicted"/>
<name>A0A8S9ZHA7_9BILA</name>
<dbReference type="EMBL" id="JABEBT010000096">
    <property type="protein sequence ID" value="KAF7632712.1"/>
    <property type="molecule type" value="Genomic_DNA"/>
</dbReference>
<gene>
    <name evidence="2" type="ORF">Mgra_00007930</name>
</gene>
<reference evidence="2" key="1">
    <citation type="journal article" date="2020" name="Ecol. Evol.">
        <title>Genome structure and content of the rice root-knot nematode (Meloidogyne graminicola).</title>
        <authorList>
            <person name="Phan N.T."/>
            <person name="Danchin E.G.J."/>
            <person name="Klopp C."/>
            <person name="Perfus-Barbeoch L."/>
            <person name="Kozlowski D.K."/>
            <person name="Koutsovoulos G.D."/>
            <person name="Lopez-Roques C."/>
            <person name="Bouchez O."/>
            <person name="Zahm M."/>
            <person name="Besnard G."/>
            <person name="Bellafiore S."/>
        </authorList>
    </citation>
    <scope>NUCLEOTIDE SEQUENCE</scope>
    <source>
        <strain evidence="2">VN-18</strain>
    </source>
</reference>
<accession>A0A8S9ZHA7</accession>
<sequence>MLKLIFILLIFNIILINATSKTAKKGKPVRAPRNDIGDFLEMKILEKEKPSITNKGKEKLINKEQTSKKYIEDISNQNDWGFVNLLLNLAESSSKNKNISKENKVNKSHYKALRIRALNHPIFKMKRRNS</sequence>
<organism evidence="2 3">
    <name type="scientific">Meloidogyne graminicola</name>
    <dbReference type="NCBI Taxonomy" id="189291"/>
    <lineage>
        <taxon>Eukaryota</taxon>
        <taxon>Metazoa</taxon>
        <taxon>Ecdysozoa</taxon>
        <taxon>Nematoda</taxon>
        <taxon>Chromadorea</taxon>
        <taxon>Rhabditida</taxon>
        <taxon>Tylenchina</taxon>
        <taxon>Tylenchomorpha</taxon>
        <taxon>Tylenchoidea</taxon>
        <taxon>Meloidogynidae</taxon>
        <taxon>Meloidogyninae</taxon>
        <taxon>Meloidogyne</taxon>
    </lineage>
</organism>